<keyword evidence="1" id="KW-0560">Oxidoreductase</keyword>
<dbReference type="EMBL" id="JAFLVX010000021">
    <property type="protein sequence ID" value="MBO0477166.1"/>
    <property type="molecule type" value="Genomic_DNA"/>
</dbReference>
<dbReference type="InterPro" id="IPR016163">
    <property type="entry name" value="Ald_DH_C"/>
</dbReference>
<dbReference type="Proteomes" id="UP000664857">
    <property type="component" value="Unassembled WGS sequence"/>
</dbReference>
<feature type="domain" description="Aldehyde dehydrogenase" evidence="2">
    <location>
        <begin position="46"/>
        <end position="274"/>
    </location>
</feature>
<dbReference type="Gene3D" id="3.40.605.10">
    <property type="entry name" value="Aldehyde Dehydrogenase, Chain A, domain 1"/>
    <property type="match status" value="1"/>
</dbReference>
<sequence length="476" mass="52607">MSFVDKDLESIQEARILMESARDSHYMLKEYDQGIIDKIIGLMIPKIRENAQVLIDANISETQYGKAEDELKLLYQVLDNMESSVLSQKCIGVLEQNTQGDITEVGVPLGVIVTLLPAENSVTNTIFTALLSLKSGNTCVFVPHKRGANSTRKAISFIKNLAEVSGLPKNCLSSMQHVSNEGVAEITNHSATALIINIGQKKCKGASNVLHRPMIYGGTGSTPVFIEKTANIKQACFDIIRSRSFNNGILPGAEQYLIVEGIIANQVKEELINQGAHFMTQEEERLLLDLIKPCGTFVCSEVIGKSACYLAEKAGFAVRSDVKVLVSEQDYIFDENPYSDEMKFPILTFYLEPDWLHACEKCINLLKAKQNGHSLVIHSHNQKVTNEFALKKPVGRVLVNGPATFNSLGLESTLPFTFVLGGLTMGQGITAKNITAKDLTYVRQIGYPIEKTKSVQTDFNMSEDELVRILKKIINQ</sequence>
<protein>
    <submittedName>
        <fullName evidence="3">Aldehyde dehydrogenase family protein</fullName>
    </submittedName>
</protein>
<evidence type="ECO:0000256" key="1">
    <source>
        <dbReference type="ARBA" id="ARBA00023002"/>
    </source>
</evidence>
<organism evidence="3 4">
    <name type="scientific">Candidatus Vagococcus giribetii</name>
    <dbReference type="NCBI Taxonomy" id="2230876"/>
    <lineage>
        <taxon>Bacteria</taxon>
        <taxon>Bacillati</taxon>
        <taxon>Bacillota</taxon>
        <taxon>Bacilli</taxon>
        <taxon>Lactobacillales</taxon>
        <taxon>Enterococcaceae</taxon>
        <taxon>Vagococcus</taxon>
    </lineage>
</organism>
<evidence type="ECO:0000259" key="2">
    <source>
        <dbReference type="Pfam" id="PF00171"/>
    </source>
</evidence>
<dbReference type="InterPro" id="IPR016161">
    <property type="entry name" value="Ald_DH/histidinol_DH"/>
</dbReference>
<name>A0ABS3HTT6_9ENTE</name>
<keyword evidence="4" id="KW-1185">Reference proteome</keyword>
<dbReference type="Pfam" id="PF00171">
    <property type="entry name" value="Aldedh"/>
    <property type="match status" value="1"/>
</dbReference>
<proteinExistence type="predicted"/>
<dbReference type="RefSeq" id="WP_206966894.1">
    <property type="nucleotide sequence ID" value="NZ_JAFLVX010000021.1"/>
</dbReference>
<evidence type="ECO:0000313" key="3">
    <source>
        <dbReference type="EMBL" id="MBO0477166.1"/>
    </source>
</evidence>
<comment type="caution">
    <text evidence="3">The sequence shown here is derived from an EMBL/GenBank/DDBJ whole genome shotgun (WGS) entry which is preliminary data.</text>
</comment>
<dbReference type="SUPFAM" id="SSF53720">
    <property type="entry name" value="ALDH-like"/>
    <property type="match status" value="1"/>
</dbReference>
<dbReference type="PANTHER" id="PTHR11699">
    <property type="entry name" value="ALDEHYDE DEHYDROGENASE-RELATED"/>
    <property type="match status" value="1"/>
</dbReference>
<evidence type="ECO:0000313" key="4">
    <source>
        <dbReference type="Proteomes" id="UP000664857"/>
    </source>
</evidence>
<gene>
    <name evidence="3" type="ORF">DOK76_08785</name>
</gene>
<dbReference type="Gene3D" id="3.40.309.10">
    <property type="entry name" value="Aldehyde Dehydrogenase, Chain A, domain 2"/>
    <property type="match status" value="1"/>
</dbReference>
<reference evidence="3 4" key="1">
    <citation type="submission" date="2021-03" db="EMBL/GenBank/DDBJ databases">
        <title>Enterococcal diversity collection.</title>
        <authorList>
            <person name="Gilmore M.S."/>
            <person name="Schwartzman J."/>
            <person name="Van Tyne D."/>
            <person name="Martin M."/>
            <person name="Earl A.M."/>
            <person name="Manson A.L."/>
            <person name="Straub T."/>
            <person name="Salamzade R."/>
            <person name="Saavedra J."/>
            <person name="Lebreton F."/>
            <person name="Prichula J."/>
            <person name="Schaufler K."/>
            <person name="Gaca A."/>
            <person name="Sgardioli B."/>
            <person name="Wagenaar J."/>
            <person name="Strong T."/>
        </authorList>
    </citation>
    <scope>NUCLEOTIDE SEQUENCE [LARGE SCALE GENOMIC DNA]</scope>
    <source>
        <strain evidence="3 4">DIV0080</strain>
    </source>
</reference>
<accession>A0ABS3HTT6</accession>
<dbReference type="InterPro" id="IPR016162">
    <property type="entry name" value="Ald_DH_N"/>
</dbReference>
<dbReference type="InterPro" id="IPR015590">
    <property type="entry name" value="Aldehyde_DH_dom"/>
</dbReference>